<evidence type="ECO:0000313" key="2">
    <source>
        <dbReference type="Proteomes" id="UP000006757"/>
    </source>
</evidence>
<dbReference type="HOGENOM" id="CLU_102663_0_0_1"/>
<gene>
    <name evidence="1" type="ORF">A1Q2_01108</name>
</gene>
<dbReference type="OrthoDB" id="5555409at2759"/>
<dbReference type="InParanoid" id="K1VKB5"/>
<dbReference type="AlphaFoldDB" id="K1VKB5"/>
<dbReference type="eggNOG" id="ENOG502SD3U">
    <property type="taxonomic scope" value="Eukaryota"/>
</dbReference>
<name>K1VKB5_TRIAC</name>
<dbReference type="STRING" id="1220162.K1VKB5"/>
<proteinExistence type="predicted"/>
<evidence type="ECO:0008006" key="3">
    <source>
        <dbReference type="Google" id="ProtNLM"/>
    </source>
</evidence>
<protein>
    <recommendedName>
        <fullName evidence="3">Ribosomal protein L9 domain-containing protein</fullName>
    </recommendedName>
</protein>
<dbReference type="Proteomes" id="UP000006757">
    <property type="component" value="Unassembled WGS sequence"/>
</dbReference>
<sequence>MLASTSRTALRRAGTSAFSVRIPRQALEVAPAFSADLRSLSGALADSGALGDRLSSSPVDPVVVTIDRVEVAPGRMRNVLAPTRQARYIPWKRASQRAKPFIAEPARPDPSDQDALEHPAVLAARARAAAAARATNVGETPTEMLSKLLTLPTQLTFARRTISPETPALHGSLTLNDVAEHIAKLQGLTGNDVEVNWVGHEVGERMKELGSWEASVAIKGYGGESVNVEVEVVRQE</sequence>
<organism evidence="1 2">
    <name type="scientific">Trichosporon asahii var. asahii (strain CBS 8904)</name>
    <name type="common">Yeast</name>
    <dbReference type="NCBI Taxonomy" id="1220162"/>
    <lineage>
        <taxon>Eukaryota</taxon>
        <taxon>Fungi</taxon>
        <taxon>Dikarya</taxon>
        <taxon>Basidiomycota</taxon>
        <taxon>Agaricomycotina</taxon>
        <taxon>Tremellomycetes</taxon>
        <taxon>Trichosporonales</taxon>
        <taxon>Trichosporonaceae</taxon>
        <taxon>Trichosporon</taxon>
    </lineage>
</organism>
<dbReference type="OMA" id="TRQARYI"/>
<keyword evidence="2" id="KW-1185">Reference proteome</keyword>
<comment type="caution">
    <text evidence="1">The sequence shown here is derived from an EMBL/GenBank/DDBJ whole genome shotgun (WGS) entry which is preliminary data.</text>
</comment>
<dbReference type="EMBL" id="AMBO01000220">
    <property type="protein sequence ID" value="EKD04605.1"/>
    <property type="molecule type" value="Genomic_DNA"/>
</dbReference>
<reference evidence="1 2" key="1">
    <citation type="journal article" date="2012" name="Eukaryot. Cell">
        <title>Genome sequence of the Trichosporon asahii environmental strain CBS 8904.</title>
        <authorList>
            <person name="Yang R.Y."/>
            <person name="Li H.T."/>
            <person name="Zhu H."/>
            <person name="Zhou G.P."/>
            <person name="Wang M."/>
            <person name="Wang L."/>
        </authorList>
    </citation>
    <scope>NUCLEOTIDE SEQUENCE [LARGE SCALE GENOMIC DNA]</scope>
    <source>
        <strain evidence="1 2">CBS 8904</strain>
    </source>
</reference>
<evidence type="ECO:0000313" key="1">
    <source>
        <dbReference type="EMBL" id="EKD04605.1"/>
    </source>
</evidence>
<accession>K1VKB5</accession>